<comment type="caution">
    <text evidence="3">The sequence shown here is derived from an EMBL/GenBank/DDBJ whole genome shotgun (WGS) entry which is preliminary data.</text>
</comment>
<keyword evidence="4" id="KW-1185">Reference proteome</keyword>
<organism evidence="3 4">
    <name type="scientific">Lucilia cuprina</name>
    <name type="common">Green bottle fly</name>
    <name type="synonym">Australian sheep blowfly</name>
    <dbReference type="NCBI Taxonomy" id="7375"/>
    <lineage>
        <taxon>Eukaryota</taxon>
        <taxon>Metazoa</taxon>
        <taxon>Ecdysozoa</taxon>
        <taxon>Arthropoda</taxon>
        <taxon>Hexapoda</taxon>
        <taxon>Insecta</taxon>
        <taxon>Pterygota</taxon>
        <taxon>Neoptera</taxon>
        <taxon>Endopterygota</taxon>
        <taxon>Diptera</taxon>
        <taxon>Brachycera</taxon>
        <taxon>Muscomorpha</taxon>
        <taxon>Oestroidea</taxon>
        <taxon>Calliphoridae</taxon>
        <taxon>Luciliinae</taxon>
        <taxon>Lucilia</taxon>
    </lineage>
</organism>
<dbReference type="AlphaFoldDB" id="A0A0L0C1W1"/>
<evidence type="ECO:0000313" key="4">
    <source>
        <dbReference type="Proteomes" id="UP000037069"/>
    </source>
</evidence>
<gene>
    <name evidence="3" type="ORF">FF38_00860</name>
</gene>
<dbReference type="EMBL" id="JRES01000996">
    <property type="protein sequence ID" value="KNC26300.1"/>
    <property type="molecule type" value="Genomic_DNA"/>
</dbReference>
<feature type="compositionally biased region" description="Basic and acidic residues" evidence="1">
    <location>
        <begin position="239"/>
        <end position="252"/>
    </location>
</feature>
<proteinExistence type="predicted"/>
<evidence type="ECO:0000256" key="2">
    <source>
        <dbReference type="SAM" id="SignalP"/>
    </source>
</evidence>
<dbReference type="Proteomes" id="UP000037069">
    <property type="component" value="Unassembled WGS sequence"/>
</dbReference>
<sequence length="282" mass="30235">MLLKFLICSTLMCFAVADVKDLSRMYLPPSQEVADVKDVNRMYLPPTAEVSIEKSDVVSETVPEVEDLSKNEITNNDIQLDSLEPFTKDAVNDPAYGNSPFGFNGLPGGFPGGFPGQGFPGPAFPPQGFPGQGFPGQGFPPQQGFPGQGFPGQGFPGPSQNFVNPGFRPQGFPGQGFPGQGFPGQGFPGQGFPGQGFPGQGFPVQRFPPPQAFPSGQGFVNPGFGGQSYPNYPVYSEQLKNKENGEGDDKEDEKLRILVVNSDTQYDADNGGYLYKKPSVKF</sequence>
<feature type="region of interest" description="Disordered" evidence="1">
    <location>
        <begin position="219"/>
        <end position="252"/>
    </location>
</feature>
<reference evidence="3 4" key="1">
    <citation type="journal article" date="2015" name="Nat. Commun.">
        <title>Lucilia cuprina genome unlocks parasitic fly biology to underpin future interventions.</title>
        <authorList>
            <person name="Anstead C.A."/>
            <person name="Korhonen P.K."/>
            <person name="Young N.D."/>
            <person name="Hall R.S."/>
            <person name="Jex A.R."/>
            <person name="Murali S.C."/>
            <person name="Hughes D.S."/>
            <person name="Lee S.F."/>
            <person name="Perry T."/>
            <person name="Stroehlein A.J."/>
            <person name="Ansell B.R."/>
            <person name="Breugelmans B."/>
            <person name="Hofmann A."/>
            <person name="Qu J."/>
            <person name="Dugan S."/>
            <person name="Lee S.L."/>
            <person name="Chao H."/>
            <person name="Dinh H."/>
            <person name="Han Y."/>
            <person name="Doddapaneni H.V."/>
            <person name="Worley K.C."/>
            <person name="Muzny D.M."/>
            <person name="Ioannidis P."/>
            <person name="Waterhouse R.M."/>
            <person name="Zdobnov E.M."/>
            <person name="James P.J."/>
            <person name="Bagnall N.H."/>
            <person name="Kotze A.C."/>
            <person name="Gibbs R.A."/>
            <person name="Richards S."/>
            <person name="Batterham P."/>
            <person name="Gasser R.B."/>
        </authorList>
    </citation>
    <scope>NUCLEOTIDE SEQUENCE [LARGE SCALE GENOMIC DNA]</scope>
    <source>
        <strain evidence="3 4">LS</strain>
        <tissue evidence="3">Full body</tissue>
    </source>
</reference>
<evidence type="ECO:0008006" key="5">
    <source>
        <dbReference type="Google" id="ProtNLM"/>
    </source>
</evidence>
<feature type="chain" id="PRO_5005535747" description="DUF4794 domain-containing protein" evidence="2">
    <location>
        <begin position="18"/>
        <end position="282"/>
    </location>
</feature>
<name>A0A0L0C1W1_LUCCU</name>
<dbReference type="OMA" id="QHIAPSQ"/>
<accession>A0A0L0C1W1</accession>
<feature type="signal peptide" evidence="2">
    <location>
        <begin position="1"/>
        <end position="17"/>
    </location>
</feature>
<evidence type="ECO:0000313" key="3">
    <source>
        <dbReference type="EMBL" id="KNC26300.1"/>
    </source>
</evidence>
<dbReference type="OrthoDB" id="8068883at2759"/>
<evidence type="ECO:0000256" key="1">
    <source>
        <dbReference type="SAM" id="MobiDB-lite"/>
    </source>
</evidence>
<keyword evidence="2" id="KW-0732">Signal</keyword>
<protein>
    <recommendedName>
        <fullName evidence="5">DUF4794 domain-containing protein</fullName>
    </recommendedName>
</protein>